<dbReference type="InterPro" id="IPR017871">
    <property type="entry name" value="ABC_transporter-like_CS"/>
</dbReference>
<evidence type="ECO:0000256" key="2">
    <source>
        <dbReference type="ARBA" id="ARBA00022692"/>
    </source>
</evidence>
<dbReference type="PROSITE" id="PS00211">
    <property type="entry name" value="ABC_TRANSPORTER_1"/>
    <property type="match status" value="1"/>
</dbReference>
<proteinExistence type="predicted"/>
<feature type="compositionally biased region" description="Polar residues" evidence="7">
    <location>
        <begin position="323"/>
        <end position="332"/>
    </location>
</feature>
<sequence>MNELRPYLSMMRPYRGRLLIGAALMLVTAASGIGLLALSGWFITATAVTGALLAAGVAARLDIYVPGGGIRTFAVTRTVARYFERVFNHDVVLRLLRDLRGQTFSRLANLSPGVLGQLRSGELLNRLTTDIDRLDGLYLRGLAPPLVAGLAILITVALLAIGSIAVALTAGLILMTAGALIGVRAWFSGQALTRRLASANANLRAQLVDHLRGLTELKAFGSVGYHRKRVDGLDEEERAGEERLAIEIATGEAILHGTLQLVAVGVLLTALSLFAADRISGAVAVMMPLAILALLEPLGVLPGSGLHLARARASAKRLDTRSTDGTYSSQETHPGDGDGDGSQSTEVTPGQAGDIRFESVTVRRGAGAKVLDELSLTVGEGEHVGIIGASGCGKSSLANLLAGWLVPDSGQVLVEGKPVKKQDFASHLARLGYLTQQTDLFSGTIAGNLRVACAEASDARLWSLIEVLALDEFVASCPDGINTWIGESGLEVSGGQARRLALGRVMLRDAPIVVLDEPLSGLDEATAAQVSSAIERWLTGRTAIVLGHEPSAIPSVDRLLQLRTGRLARI</sequence>
<evidence type="ECO:0000256" key="1">
    <source>
        <dbReference type="ARBA" id="ARBA00004651"/>
    </source>
</evidence>
<dbReference type="InterPro" id="IPR027417">
    <property type="entry name" value="P-loop_NTPase"/>
</dbReference>
<dbReference type="RefSeq" id="WP_367967493.1">
    <property type="nucleotide sequence ID" value="NZ_JBAKFJ010000001.1"/>
</dbReference>
<dbReference type="Pfam" id="PF00664">
    <property type="entry name" value="ABC_membrane"/>
    <property type="match status" value="1"/>
</dbReference>
<dbReference type="PROSITE" id="PS50929">
    <property type="entry name" value="ABC_TM1F"/>
    <property type="match status" value="1"/>
</dbReference>
<feature type="domain" description="ABC transmembrane type-1" evidence="10">
    <location>
        <begin position="19"/>
        <end position="310"/>
    </location>
</feature>
<dbReference type="PANTHER" id="PTHR24221:SF654">
    <property type="entry name" value="ATP-BINDING CASSETTE SUB-FAMILY B MEMBER 6"/>
    <property type="match status" value="1"/>
</dbReference>
<comment type="subcellular location">
    <subcellularLocation>
        <location evidence="1">Cell membrane</location>
        <topology evidence="1">Multi-pass membrane protein</topology>
    </subcellularLocation>
</comment>
<keyword evidence="5 8" id="KW-1133">Transmembrane helix</keyword>
<evidence type="ECO:0000259" key="10">
    <source>
        <dbReference type="PROSITE" id="PS50929"/>
    </source>
</evidence>
<dbReference type="InterPro" id="IPR003593">
    <property type="entry name" value="AAA+_ATPase"/>
</dbReference>
<protein>
    <submittedName>
        <fullName evidence="11">Thiol reductant ABC exporter subunit CydC</fullName>
    </submittedName>
</protein>
<evidence type="ECO:0000256" key="5">
    <source>
        <dbReference type="ARBA" id="ARBA00022989"/>
    </source>
</evidence>
<evidence type="ECO:0000256" key="8">
    <source>
        <dbReference type="SAM" id="Phobius"/>
    </source>
</evidence>
<evidence type="ECO:0000256" key="3">
    <source>
        <dbReference type="ARBA" id="ARBA00022741"/>
    </source>
</evidence>
<dbReference type="PANTHER" id="PTHR24221">
    <property type="entry name" value="ATP-BINDING CASSETTE SUB-FAMILY B"/>
    <property type="match status" value="1"/>
</dbReference>
<feature type="transmembrane region" description="Helical" evidence="8">
    <location>
        <begin position="167"/>
        <end position="187"/>
    </location>
</feature>
<organism evidence="11 12">
    <name type="scientific">Spiribacter onubensis</name>
    <dbReference type="NCBI Taxonomy" id="3122420"/>
    <lineage>
        <taxon>Bacteria</taxon>
        <taxon>Pseudomonadati</taxon>
        <taxon>Pseudomonadota</taxon>
        <taxon>Gammaproteobacteria</taxon>
        <taxon>Chromatiales</taxon>
        <taxon>Ectothiorhodospiraceae</taxon>
        <taxon>Spiribacter</taxon>
    </lineage>
</organism>
<dbReference type="Proteomes" id="UP001556653">
    <property type="component" value="Unassembled WGS sequence"/>
</dbReference>
<feature type="transmembrane region" description="Helical" evidence="8">
    <location>
        <begin position="142"/>
        <end position="161"/>
    </location>
</feature>
<dbReference type="SUPFAM" id="SSF52540">
    <property type="entry name" value="P-loop containing nucleoside triphosphate hydrolases"/>
    <property type="match status" value="1"/>
</dbReference>
<dbReference type="Gene3D" id="1.20.1560.10">
    <property type="entry name" value="ABC transporter type 1, transmembrane domain"/>
    <property type="match status" value="1"/>
</dbReference>
<dbReference type="InterPro" id="IPR014223">
    <property type="entry name" value="ABC_CydC/D"/>
</dbReference>
<dbReference type="InterPro" id="IPR036640">
    <property type="entry name" value="ABC1_TM_sf"/>
</dbReference>
<evidence type="ECO:0000313" key="11">
    <source>
        <dbReference type="EMBL" id="MEX0386987.1"/>
    </source>
</evidence>
<dbReference type="Pfam" id="PF00005">
    <property type="entry name" value="ABC_tran"/>
    <property type="match status" value="1"/>
</dbReference>
<feature type="transmembrane region" description="Helical" evidence="8">
    <location>
        <begin position="253"/>
        <end position="276"/>
    </location>
</feature>
<comment type="caution">
    <text evidence="11">The sequence shown here is derived from an EMBL/GenBank/DDBJ whole genome shotgun (WGS) entry which is preliminary data.</text>
</comment>
<dbReference type="SUPFAM" id="SSF90123">
    <property type="entry name" value="ABC transporter transmembrane region"/>
    <property type="match status" value="1"/>
</dbReference>
<keyword evidence="3" id="KW-0547">Nucleotide-binding</keyword>
<feature type="transmembrane region" description="Helical" evidence="8">
    <location>
        <begin position="282"/>
        <end position="308"/>
    </location>
</feature>
<dbReference type="InterPro" id="IPR039421">
    <property type="entry name" value="Type_1_exporter"/>
</dbReference>
<accession>A0ABV3SA17</accession>
<evidence type="ECO:0000313" key="12">
    <source>
        <dbReference type="Proteomes" id="UP001556653"/>
    </source>
</evidence>
<name>A0ABV3SA17_9GAMM</name>
<feature type="domain" description="ABC transporter" evidence="9">
    <location>
        <begin position="355"/>
        <end position="570"/>
    </location>
</feature>
<evidence type="ECO:0000256" key="4">
    <source>
        <dbReference type="ARBA" id="ARBA00022840"/>
    </source>
</evidence>
<dbReference type="NCBIfam" id="TIGR02868">
    <property type="entry name" value="CydC"/>
    <property type="match status" value="1"/>
</dbReference>
<evidence type="ECO:0000256" key="7">
    <source>
        <dbReference type="SAM" id="MobiDB-lite"/>
    </source>
</evidence>
<reference evidence="11 12" key="1">
    <citation type="submission" date="2024-02" db="EMBL/GenBank/DDBJ databases">
        <title>New especies of Spiribacter isolated from saline water.</title>
        <authorList>
            <person name="Leon M.J."/>
            <person name="De La Haba R."/>
            <person name="Sanchez-Porro C."/>
            <person name="Ventosa A."/>
        </authorList>
    </citation>
    <scope>NUCLEOTIDE SEQUENCE [LARGE SCALE GENOMIC DNA]</scope>
    <source>
        <strain evidence="12">ag22IC4-227</strain>
    </source>
</reference>
<gene>
    <name evidence="11" type="primary">cydC</name>
    <name evidence="11" type="ORF">V6X64_08295</name>
</gene>
<dbReference type="EMBL" id="JBAKFJ010000001">
    <property type="protein sequence ID" value="MEX0386987.1"/>
    <property type="molecule type" value="Genomic_DNA"/>
</dbReference>
<dbReference type="PROSITE" id="PS50893">
    <property type="entry name" value="ABC_TRANSPORTER_2"/>
    <property type="match status" value="1"/>
</dbReference>
<feature type="region of interest" description="Disordered" evidence="7">
    <location>
        <begin position="317"/>
        <end position="350"/>
    </location>
</feature>
<dbReference type="InterPro" id="IPR011527">
    <property type="entry name" value="ABC1_TM_dom"/>
</dbReference>
<evidence type="ECO:0000256" key="6">
    <source>
        <dbReference type="ARBA" id="ARBA00023136"/>
    </source>
</evidence>
<evidence type="ECO:0000259" key="9">
    <source>
        <dbReference type="PROSITE" id="PS50893"/>
    </source>
</evidence>
<keyword evidence="2 8" id="KW-0812">Transmembrane</keyword>
<dbReference type="InterPro" id="IPR003439">
    <property type="entry name" value="ABC_transporter-like_ATP-bd"/>
</dbReference>
<keyword evidence="6 8" id="KW-0472">Membrane</keyword>
<keyword evidence="4" id="KW-0067">ATP-binding</keyword>
<keyword evidence="12" id="KW-1185">Reference proteome</keyword>
<dbReference type="SMART" id="SM00382">
    <property type="entry name" value="AAA"/>
    <property type="match status" value="1"/>
</dbReference>
<dbReference type="Gene3D" id="3.40.50.300">
    <property type="entry name" value="P-loop containing nucleotide triphosphate hydrolases"/>
    <property type="match status" value="1"/>
</dbReference>